<comment type="caution">
    <text evidence="1">The sequence shown here is derived from an EMBL/GenBank/DDBJ whole genome shotgun (WGS) entry which is preliminary data.</text>
</comment>
<reference evidence="1" key="1">
    <citation type="journal article" date="2023" name="Mol. Ecol. Resour.">
        <title>Chromosome-level genome assembly of a triploid poplar Populus alba 'Berolinensis'.</title>
        <authorList>
            <person name="Chen S."/>
            <person name="Yu Y."/>
            <person name="Wang X."/>
            <person name="Wang S."/>
            <person name="Zhang T."/>
            <person name="Zhou Y."/>
            <person name="He R."/>
            <person name="Meng N."/>
            <person name="Wang Y."/>
            <person name="Liu W."/>
            <person name="Liu Z."/>
            <person name="Liu J."/>
            <person name="Guo Q."/>
            <person name="Huang H."/>
            <person name="Sederoff R.R."/>
            <person name="Wang G."/>
            <person name="Qu G."/>
            <person name="Chen S."/>
        </authorList>
    </citation>
    <scope>NUCLEOTIDE SEQUENCE</scope>
    <source>
        <strain evidence="1">SC-2020</strain>
    </source>
</reference>
<sequence length="21" mass="2367">MEVEDFDATMRGVEGFGFTDI</sequence>
<dbReference type="EMBL" id="JAQIZT010000014">
    <property type="protein sequence ID" value="KAJ6973707.1"/>
    <property type="molecule type" value="Genomic_DNA"/>
</dbReference>
<accession>A0AAD6LV16</accession>
<name>A0AAD6LV16_9ROSI</name>
<keyword evidence="2" id="KW-1185">Reference proteome</keyword>
<dbReference type="AlphaFoldDB" id="A0AAD6LV16"/>
<evidence type="ECO:0000313" key="1">
    <source>
        <dbReference type="EMBL" id="KAJ6973707.1"/>
    </source>
</evidence>
<protein>
    <submittedName>
        <fullName evidence="1">Uncharacterized protein</fullName>
    </submittedName>
</protein>
<dbReference type="Proteomes" id="UP001164929">
    <property type="component" value="Chromosome 14"/>
</dbReference>
<gene>
    <name evidence="1" type="ORF">NC653_033905</name>
</gene>
<proteinExistence type="predicted"/>
<evidence type="ECO:0000313" key="2">
    <source>
        <dbReference type="Proteomes" id="UP001164929"/>
    </source>
</evidence>
<organism evidence="1 2">
    <name type="scientific">Populus alba x Populus x berolinensis</name>
    <dbReference type="NCBI Taxonomy" id="444605"/>
    <lineage>
        <taxon>Eukaryota</taxon>
        <taxon>Viridiplantae</taxon>
        <taxon>Streptophyta</taxon>
        <taxon>Embryophyta</taxon>
        <taxon>Tracheophyta</taxon>
        <taxon>Spermatophyta</taxon>
        <taxon>Magnoliopsida</taxon>
        <taxon>eudicotyledons</taxon>
        <taxon>Gunneridae</taxon>
        <taxon>Pentapetalae</taxon>
        <taxon>rosids</taxon>
        <taxon>fabids</taxon>
        <taxon>Malpighiales</taxon>
        <taxon>Salicaceae</taxon>
        <taxon>Saliceae</taxon>
        <taxon>Populus</taxon>
    </lineage>
</organism>